<organism evidence="1 2">
    <name type="scientific">Prunus armeniaca</name>
    <name type="common">Apricot</name>
    <name type="synonym">Armeniaca vulgaris</name>
    <dbReference type="NCBI Taxonomy" id="36596"/>
    <lineage>
        <taxon>Eukaryota</taxon>
        <taxon>Viridiplantae</taxon>
        <taxon>Streptophyta</taxon>
        <taxon>Embryophyta</taxon>
        <taxon>Tracheophyta</taxon>
        <taxon>Spermatophyta</taxon>
        <taxon>Magnoliopsida</taxon>
        <taxon>eudicotyledons</taxon>
        <taxon>Gunneridae</taxon>
        <taxon>Pentapetalae</taxon>
        <taxon>rosids</taxon>
        <taxon>fabids</taxon>
        <taxon>Rosales</taxon>
        <taxon>Rosaceae</taxon>
        <taxon>Amygdaloideae</taxon>
        <taxon>Amygdaleae</taxon>
        <taxon>Prunus</taxon>
    </lineage>
</organism>
<dbReference type="AlphaFoldDB" id="A0A6J5TBR3"/>
<sequence>MVTVHKLRLTQTYELPCCQIMSSFQNCVALNDQHHPKNPYFTVMTHNPKQEPWWRLARRKFALKTPKLEKWRKNLG</sequence>
<accession>A0A6J5TBR3</accession>
<dbReference type="EMBL" id="CAEKDK010000001">
    <property type="protein sequence ID" value="CAB4261373.1"/>
    <property type="molecule type" value="Genomic_DNA"/>
</dbReference>
<protein>
    <submittedName>
        <fullName evidence="1">Uncharacterized protein</fullName>
    </submittedName>
</protein>
<gene>
    <name evidence="1" type="ORF">CURHAP_LOCUS37</name>
</gene>
<evidence type="ECO:0000313" key="2">
    <source>
        <dbReference type="Proteomes" id="UP000507222"/>
    </source>
</evidence>
<reference evidence="1 2" key="1">
    <citation type="submission" date="2020-05" db="EMBL/GenBank/DDBJ databases">
        <authorList>
            <person name="Campoy J."/>
            <person name="Schneeberger K."/>
            <person name="Spophaly S."/>
        </authorList>
    </citation>
    <scope>NUCLEOTIDE SEQUENCE [LARGE SCALE GENOMIC DNA]</scope>
    <source>
        <strain evidence="1">PruArmRojPasFocal</strain>
    </source>
</reference>
<evidence type="ECO:0000313" key="1">
    <source>
        <dbReference type="EMBL" id="CAB4261373.1"/>
    </source>
</evidence>
<proteinExistence type="predicted"/>
<dbReference type="Proteomes" id="UP000507222">
    <property type="component" value="Unassembled WGS sequence"/>
</dbReference>
<name>A0A6J5TBR3_PRUAR</name>